<dbReference type="InterPro" id="IPR012347">
    <property type="entry name" value="Ferritin-like"/>
</dbReference>
<proteinExistence type="predicted"/>
<name>A0A511AZH2_9PROT</name>
<keyword evidence="1" id="KW-0732">Signal</keyword>
<dbReference type="Proteomes" id="UP000321230">
    <property type="component" value="Unassembled WGS sequence"/>
</dbReference>
<evidence type="ECO:0000313" key="4">
    <source>
        <dbReference type="Proteomes" id="UP000321230"/>
    </source>
</evidence>
<dbReference type="PROSITE" id="PS51257">
    <property type="entry name" value="PROKAR_LIPOPROTEIN"/>
    <property type="match status" value="1"/>
</dbReference>
<dbReference type="AlphaFoldDB" id="A0A511AZH2"/>
<keyword evidence="4" id="KW-1185">Reference proteome</keyword>
<reference evidence="3 4" key="1">
    <citation type="submission" date="2019-07" db="EMBL/GenBank/DDBJ databases">
        <title>Whole genome shotgun sequence of Gluconobacter wancherniae NBRC 103581.</title>
        <authorList>
            <person name="Hosoyama A."/>
            <person name="Uohara A."/>
            <person name="Ohji S."/>
            <person name="Ichikawa N."/>
        </authorList>
    </citation>
    <scope>NUCLEOTIDE SEQUENCE [LARGE SCALE GENOMIC DNA]</scope>
    <source>
        <strain evidence="3 4">NBRC 103581</strain>
    </source>
</reference>
<sequence>MTIISRAALAASTAMLCALAACTAPNPPPAPPLPSAAKASLSTADAAFIQQVDEMDMKQIAIAGLAATHSNSDTLKAFAATVVADHTTSRAAVAKIASTSNLTVSGKIDTADQAHIDSFAHLYGSSFDRLFLREVVSGNGAAFDTAASSEAQSASSADVKTLAADTVKMEQSHVGRARDLMGDHTIRGHHHSFGRHS</sequence>
<dbReference type="InterPro" id="IPR025419">
    <property type="entry name" value="DUF4142"/>
</dbReference>
<organism evidence="3 4">
    <name type="scientific">Gluconobacter wancherniae NBRC 103581</name>
    <dbReference type="NCBI Taxonomy" id="656744"/>
    <lineage>
        <taxon>Bacteria</taxon>
        <taxon>Pseudomonadati</taxon>
        <taxon>Pseudomonadota</taxon>
        <taxon>Alphaproteobacteria</taxon>
        <taxon>Acetobacterales</taxon>
        <taxon>Acetobacteraceae</taxon>
        <taxon>Gluconobacter</taxon>
    </lineage>
</organism>
<dbReference type="PANTHER" id="PTHR38593:SF1">
    <property type="entry name" value="BLR2558 PROTEIN"/>
    <property type="match status" value="1"/>
</dbReference>
<feature type="signal peptide" evidence="1">
    <location>
        <begin position="1"/>
        <end position="20"/>
    </location>
</feature>
<gene>
    <name evidence="3" type="ORF">GWA01_13690</name>
</gene>
<feature type="chain" id="PRO_5021995770" description="DUF4142 domain-containing protein" evidence="1">
    <location>
        <begin position="21"/>
        <end position="197"/>
    </location>
</feature>
<dbReference type="OrthoDB" id="7279051at2"/>
<dbReference type="Pfam" id="PF13628">
    <property type="entry name" value="DUF4142"/>
    <property type="match status" value="1"/>
</dbReference>
<dbReference type="EMBL" id="BJUZ01000001">
    <property type="protein sequence ID" value="GEK93599.1"/>
    <property type="molecule type" value="Genomic_DNA"/>
</dbReference>
<accession>A0A511AZH2</accession>
<dbReference type="Gene3D" id="1.20.1260.10">
    <property type="match status" value="1"/>
</dbReference>
<comment type="caution">
    <text evidence="3">The sequence shown here is derived from an EMBL/GenBank/DDBJ whole genome shotgun (WGS) entry which is preliminary data.</text>
</comment>
<feature type="domain" description="DUF4142" evidence="2">
    <location>
        <begin position="44"/>
        <end position="180"/>
    </location>
</feature>
<evidence type="ECO:0000256" key="1">
    <source>
        <dbReference type="SAM" id="SignalP"/>
    </source>
</evidence>
<evidence type="ECO:0000259" key="2">
    <source>
        <dbReference type="Pfam" id="PF13628"/>
    </source>
</evidence>
<dbReference type="PANTHER" id="PTHR38593">
    <property type="entry name" value="BLR2558 PROTEIN"/>
    <property type="match status" value="1"/>
</dbReference>
<dbReference type="RefSeq" id="WP_146795222.1">
    <property type="nucleotide sequence ID" value="NZ_BARC01000014.1"/>
</dbReference>
<evidence type="ECO:0000313" key="3">
    <source>
        <dbReference type="EMBL" id="GEK93599.1"/>
    </source>
</evidence>
<protein>
    <recommendedName>
        <fullName evidence="2">DUF4142 domain-containing protein</fullName>
    </recommendedName>
</protein>